<dbReference type="InterPro" id="IPR036388">
    <property type="entry name" value="WH-like_DNA-bd_sf"/>
</dbReference>
<reference evidence="5 6" key="1">
    <citation type="submission" date="2018-03" db="EMBL/GenBank/DDBJ databases">
        <title>The draft genome of Sphingosinicella sp. GL-C-18.</title>
        <authorList>
            <person name="Liu L."/>
            <person name="Li L."/>
            <person name="Liang L."/>
            <person name="Zhang X."/>
            <person name="Wang T."/>
        </authorList>
    </citation>
    <scope>NUCLEOTIDE SEQUENCE [LARGE SCALE GENOMIC DNA]</scope>
    <source>
        <strain evidence="5 6">GL-C-18</strain>
    </source>
</reference>
<dbReference type="Proteomes" id="UP000241167">
    <property type="component" value="Unassembled WGS sequence"/>
</dbReference>
<dbReference type="SMART" id="SM00345">
    <property type="entry name" value="HTH_GNTR"/>
    <property type="match status" value="1"/>
</dbReference>
<dbReference type="PANTHER" id="PTHR43537">
    <property type="entry name" value="TRANSCRIPTIONAL REGULATOR, GNTR FAMILY"/>
    <property type="match status" value="1"/>
</dbReference>
<feature type="domain" description="HTH gntR-type" evidence="4">
    <location>
        <begin position="13"/>
        <end position="83"/>
    </location>
</feature>
<dbReference type="PANTHER" id="PTHR43537:SF44">
    <property type="entry name" value="GNTR FAMILY REGULATORY PROTEIN"/>
    <property type="match status" value="1"/>
</dbReference>
<keyword evidence="2" id="KW-0238">DNA-binding</keyword>
<keyword evidence="3" id="KW-0804">Transcription</keyword>
<dbReference type="EMBL" id="PXYI01000001">
    <property type="protein sequence ID" value="PSJ43076.1"/>
    <property type="molecule type" value="Genomic_DNA"/>
</dbReference>
<dbReference type="PRINTS" id="PR00035">
    <property type="entry name" value="HTHGNTR"/>
</dbReference>
<dbReference type="SUPFAM" id="SSF48008">
    <property type="entry name" value="GntR ligand-binding domain-like"/>
    <property type="match status" value="1"/>
</dbReference>
<evidence type="ECO:0000313" key="5">
    <source>
        <dbReference type="EMBL" id="PSJ43076.1"/>
    </source>
</evidence>
<proteinExistence type="predicted"/>
<evidence type="ECO:0000256" key="3">
    <source>
        <dbReference type="ARBA" id="ARBA00023163"/>
    </source>
</evidence>
<sequence>MTLLAREAGRGRRPASRNLTHELRETLGQAIVGERFEGPFPTEFELAKQHGLSRSVTREAVKMLTAKGLLSARRRVGTVIQPRERWNLLDPDVLRWLLQREFSLELLKHFTELRLAIEPTAARLAALNATRQSIARIAEGLTRMEAAESGEGSALEADIDFHVAILAAAANPFYLQFEELIRTALSRSIAFTNHFGGTANLKEHGDVLRAIAAQDADGADLAMRVLIDNVLALIRRASAEGFEPA</sequence>
<dbReference type="SMART" id="SM00895">
    <property type="entry name" value="FCD"/>
    <property type="match status" value="1"/>
</dbReference>
<protein>
    <submittedName>
        <fullName evidence="5">FadR family transcriptional regulator</fullName>
    </submittedName>
</protein>
<dbReference type="GO" id="GO:0003677">
    <property type="term" value="F:DNA binding"/>
    <property type="evidence" value="ECO:0007669"/>
    <property type="project" value="UniProtKB-KW"/>
</dbReference>
<dbReference type="Gene3D" id="1.10.10.10">
    <property type="entry name" value="Winged helix-like DNA-binding domain superfamily/Winged helix DNA-binding domain"/>
    <property type="match status" value="1"/>
</dbReference>
<gene>
    <name evidence="5" type="ORF">C7I55_01410</name>
</gene>
<dbReference type="Gene3D" id="1.20.120.530">
    <property type="entry name" value="GntR ligand-binding domain-like"/>
    <property type="match status" value="1"/>
</dbReference>
<name>A0A2P7QYN8_9SPHN</name>
<dbReference type="Pfam" id="PF00392">
    <property type="entry name" value="GntR"/>
    <property type="match status" value="1"/>
</dbReference>
<keyword evidence="6" id="KW-1185">Reference proteome</keyword>
<comment type="caution">
    <text evidence="5">The sequence shown here is derived from an EMBL/GenBank/DDBJ whole genome shotgun (WGS) entry which is preliminary data.</text>
</comment>
<dbReference type="PROSITE" id="PS50949">
    <property type="entry name" value="HTH_GNTR"/>
    <property type="match status" value="1"/>
</dbReference>
<dbReference type="GO" id="GO:0003700">
    <property type="term" value="F:DNA-binding transcription factor activity"/>
    <property type="evidence" value="ECO:0007669"/>
    <property type="project" value="InterPro"/>
</dbReference>
<dbReference type="InterPro" id="IPR011711">
    <property type="entry name" value="GntR_C"/>
</dbReference>
<evidence type="ECO:0000259" key="4">
    <source>
        <dbReference type="PROSITE" id="PS50949"/>
    </source>
</evidence>
<keyword evidence="1" id="KW-0805">Transcription regulation</keyword>
<dbReference type="InterPro" id="IPR036390">
    <property type="entry name" value="WH_DNA-bd_sf"/>
</dbReference>
<evidence type="ECO:0000256" key="2">
    <source>
        <dbReference type="ARBA" id="ARBA00023125"/>
    </source>
</evidence>
<dbReference type="InterPro" id="IPR000524">
    <property type="entry name" value="Tscrpt_reg_HTH_GntR"/>
</dbReference>
<organism evidence="5 6">
    <name type="scientific">Allosphingosinicella deserti</name>
    <dbReference type="NCBI Taxonomy" id="2116704"/>
    <lineage>
        <taxon>Bacteria</taxon>
        <taxon>Pseudomonadati</taxon>
        <taxon>Pseudomonadota</taxon>
        <taxon>Alphaproteobacteria</taxon>
        <taxon>Sphingomonadales</taxon>
        <taxon>Sphingomonadaceae</taxon>
        <taxon>Allosphingosinicella</taxon>
    </lineage>
</organism>
<evidence type="ECO:0000313" key="6">
    <source>
        <dbReference type="Proteomes" id="UP000241167"/>
    </source>
</evidence>
<dbReference type="AlphaFoldDB" id="A0A2P7QYN8"/>
<dbReference type="Pfam" id="PF07729">
    <property type="entry name" value="FCD"/>
    <property type="match status" value="1"/>
</dbReference>
<evidence type="ECO:0000256" key="1">
    <source>
        <dbReference type="ARBA" id="ARBA00023015"/>
    </source>
</evidence>
<dbReference type="OrthoDB" id="9028214at2"/>
<dbReference type="InterPro" id="IPR008920">
    <property type="entry name" value="TF_FadR/GntR_C"/>
</dbReference>
<accession>A0A2P7QYN8</accession>
<dbReference type="SUPFAM" id="SSF46785">
    <property type="entry name" value="Winged helix' DNA-binding domain"/>
    <property type="match status" value="1"/>
</dbReference>